<dbReference type="PaxDb" id="2903-EOD14069"/>
<name>A0A0D3IS34_EMIH1</name>
<dbReference type="AlphaFoldDB" id="A0A0D3IS34"/>
<keyword evidence="2" id="KW-1185">Reference proteome</keyword>
<accession>A0A0D3IS34</accession>
<organism evidence="1 2">
    <name type="scientific">Emiliania huxleyi (strain CCMP1516)</name>
    <dbReference type="NCBI Taxonomy" id="280463"/>
    <lineage>
        <taxon>Eukaryota</taxon>
        <taxon>Haptista</taxon>
        <taxon>Haptophyta</taxon>
        <taxon>Prymnesiophyceae</taxon>
        <taxon>Isochrysidales</taxon>
        <taxon>Noelaerhabdaceae</taxon>
        <taxon>Emiliania</taxon>
    </lineage>
</organism>
<dbReference type="KEGG" id="ehx:EMIHUDRAFT_356717"/>
<reference evidence="1" key="2">
    <citation type="submission" date="2024-10" db="UniProtKB">
        <authorList>
            <consortium name="EnsemblProtists"/>
        </authorList>
    </citation>
    <scope>IDENTIFICATION</scope>
</reference>
<dbReference type="Proteomes" id="UP000013827">
    <property type="component" value="Unassembled WGS sequence"/>
</dbReference>
<protein>
    <submittedName>
        <fullName evidence="1">Uncharacterized protein</fullName>
    </submittedName>
</protein>
<dbReference type="EnsemblProtists" id="EOD14069">
    <property type="protein sequence ID" value="EOD14069"/>
    <property type="gene ID" value="EMIHUDRAFT_356717"/>
</dbReference>
<dbReference type="GeneID" id="17260266"/>
<proteinExistence type="predicted"/>
<sequence>MAVAASIGHSRRTLSHAARTAIRHVDHEFSPDNSSSGSSQKSVCRAESFARHVWGSFDHMGGGGPVSEAGASVPVLL</sequence>
<dbReference type="RefSeq" id="XP_005766498.1">
    <property type="nucleotide sequence ID" value="XM_005766441.1"/>
</dbReference>
<evidence type="ECO:0000313" key="2">
    <source>
        <dbReference type="Proteomes" id="UP000013827"/>
    </source>
</evidence>
<evidence type="ECO:0000313" key="1">
    <source>
        <dbReference type="EnsemblProtists" id="EOD14069"/>
    </source>
</evidence>
<dbReference type="HOGENOM" id="CLU_2643217_0_0_1"/>
<reference evidence="2" key="1">
    <citation type="journal article" date="2013" name="Nature">
        <title>Pan genome of the phytoplankton Emiliania underpins its global distribution.</title>
        <authorList>
            <person name="Read B.A."/>
            <person name="Kegel J."/>
            <person name="Klute M.J."/>
            <person name="Kuo A."/>
            <person name="Lefebvre S.C."/>
            <person name="Maumus F."/>
            <person name="Mayer C."/>
            <person name="Miller J."/>
            <person name="Monier A."/>
            <person name="Salamov A."/>
            <person name="Young J."/>
            <person name="Aguilar M."/>
            <person name="Claverie J.M."/>
            <person name="Frickenhaus S."/>
            <person name="Gonzalez K."/>
            <person name="Herman E.K."/>
            <person name="Lin Y.C."/>
            <person name="Napier J."/>
            <person name="Ogata H."/>
            <person name="Sarno A.F."/>
            <person name="Shmutz J."/>
            <person name="Schroeder D."/>
            <person name="de Vargas C."/>
            <person name="Verret F."/>
            <person name="von Dassow P."/>
            <person name="Valentin K."/>
            <person name="Van de Peer Y."/>
            <person name="Wheeler G."/>
            <person name="Dacks J.B."/>
            <person name="Delwiche C.F."/>
            <person name="Dyhrman S.T."/>
            <person name="Glockner G."/>
            <person name="John U."/>
            <person name="Richards T."/>
            <person name="Worden A.Z."/>
            <person name="Zhang X."/>
            <person name="Grigoriev I.V."/>
            <person name="Allen A.E."/>
            <person name="Bidle K."/>
            <person name="Borodovsky M."/>
            <person name="Bowler C."/>
            <person name="Brownlee C."/>
            <person name="Cock J.M."/>
            <person name="Elias M."/>
            <person name="Gladyshev V.N."/>
            <person name="Groth M."/>
            <person name="Guda C."/>
            <person name="Hadaegh A."/>
            <person name="Iglesias-Rodriguez M.D."/>
            <person name="Jenkins J."/>
            <person name="Jones B.M."/>
            <person name="Lawson T."/>
            <person name="Leese F."/>
            <person name="Lindquist E."/>
            <person name="Lobanov A."/>
            <person name="Lomsadze A."/>
            <person name="Malik S.B."/>
            <person name="Marsh M.E."/>
            <person name="Mackinder L."/>
            <person name="Mock T."/>
            <person name="Mueller-Roeber B."/>
            <person name="Pagarete A."/>
            <person name="Parker M."/>
            <person name="Probert I."/>
            <person name="Quesneville H."/>
            <person name="Raines C."/>
            <person name="Rensing S.A."/>
            <person name="Riano-Pachon D.M."/>
            <person name="Richier S."/>
            <person name="Rokitta S."/>
            <person name="Shiraiwa Y."/>
            <person name="Soanes D.M."/>
            <person name="van der Giezen M."/>
            <person name="Wahlund T.M."/>
            <person name="Williams B."/>
            <person name="Wilson W."/>
            <person name="Wolfe G."/>
            <person name="Wurch L.L."/>
        </authorList>
    </citation>
    <scope>NUCLEOTIDE SEQUENCE</scope>
</reference>